<organism evidence="5 6">
    <name type="scientific">Candidatus Thiodictyon syntrophicum</name>
    <dbReference type="NCBI Taxonomy" id="1166950"/>
    <lineage>
        <taxon>Bacteria</taxon>
        <taxon>Pseudomonadati</taxon>
        <taxon>Pseudomonadota</taxon>
        <taxon>Gammaproteobacteria</taxon>
        <taxon>Chromatiales</taxon>
        <taxon>Chromatiaceae</taxon>
        <taxon>Thiodictyon</taxon>
    </lineage>
</organism>
<evidence type="ECO:0000256" key="3">
    <source>
        <dbReference type="SAM" id="MobiDB-lite"/>
    </source>
</evidence>
<dbReference type="InterPro" id="IPR046342">
    <property type="entry name" value="CBS_dom_sf"/>
</dbReference>
<dbReference type="OrthoDB" id="9807125at2"/>
<evidence type="ECO:0000256" key="1">
    <source>
        <dbReference type="ARBA" id="ARBA00023122"/>
    </source>
</evidence>
<gene>
    <name evidence="5" type="ORF">THSYN_22785</name>
</gene>
<dbReference type="EMBL" id="CP020370">
    <property type="protein sequence ID" value="AUB83496.1"/>
    <property type="molecule type" value="Genomic_DNA"/>
</dbReference>
<dbReference type="PANTHER" id="PTHR43080:SF2">
    <property type="entry name" value="CBS DOMAIN-CONTAINING PROTEIN"/>
    <property type="match status" value="1"/>
</dbReference>
<dbReference type="Pfam" id="PF00571">
    <property type="entry name" value="CBS"/>
    <property type="match status" value="2"/>
</dbReference>
<dbReference type="KEGG" id="tsy:THSYN_22785"/>
<feature type="domain" description="CBS" evidence="4">
    <location>
        <begin position="71"/>
        <end position="131"/>
    </location>
</feature>
<dbReference type="InterPro" id="IPR044725">
    <property type="entry name" value="CBSX3_CBS_dom"/>
</dbReference>
<proteinExistence type="predicted"/>
<accession>A0A2K8UD58</accession>
<name>A0A2K8UD58_9GAMM</name>
<evidence type="ECO:0000313" key="5">
    <source>
        <dbReference type="EMBL" id="AUB83496.1"/>
    </source>
</evidence>
<dbReference type="PANTHER" id="PTHR43080">
    <property type="entry name" value="CBS DOMAIN-CONTAINING PROTEIN CBSX3, MITOCHONDRIAL"/>
    <property type="match status" value="1"/>
</dbReference>
<feature type="region of interest" description="Disordered" evidence="3">
    <location>
        <begin position="37"/>
        <end position="59"/>
    </location>
</feature>
<keyword evidence="6" id="KW-1185">Reference proteome</keyword>
<dbReference type="AlphaFoldDB" id="A0A2K8UD58"/>
<evidence type="ECO:0000259" key="4">
    <source>
        <dbReference type="PROSITE" id="PS51371"/>
    </source>
</evidence>
<dbReference type="Gene3D" id="3.10.580.10">
    <property type="entry name" value="CBS-domain"/>
    <property type="match status" value="1"/>
</dbReference>
<reference evidence="5 6" key="1">
    <citation type="submission" date="2017-03" db="EMBL/GenBank/DDBJ databases">
        <title>Complete genome sequence of Candidatus 'Thiodictyon syntrophicum' sp. nov. strain Cad16T, a photolithoautotroph purple sulfur bacterium isolated from an alpine meromictic lake.</title>
        <authorList>
            <person name="Luedin S.M."/>
            <person name="Pothier J.F."/>
            <person name="Danza F."/>
            <person name="Storelli N."/>
            <person name="Wittwer M."/>
            <person name="Tonolla M."/>
        </authorList>
    </citation>
    <scope>NUCLEOTIDE SEQUENCE [LARGE SCALE GENOMIC DNA]</scope>
    <source>
        <strain evidence="5 6">Cad16T</strain>
    </source>
</reference>
<dbReference type="InterPro" id="IPR051257">
    <property type="entry name" value="Diverse_CBS-Domain"/>
</dbReference>
<dbReference type="CDD" id="cd04623">
    <property type="entry name" value="CBS_pair_bac_euk"/>
    <property type="match status" value="1"/>
</dbReference>
<feature type="domain" description="CBS" evidence="4">
    <location>
        <begin position="139"/>
        <end position="197"/>
    </location>
</feature>
<evidence type="ECO:0000313" key="6">
    <source>
        <dbReference type="Proteomes" id="UP000232638"/>
    </source>
</evidence>
<dbReference type="SUPFAM" id="SSF54631">
    <property type="entry name" value="CBS-domain pair"/>
    <property type="match status" value="1"/>
</dbReference>
<dbReference type="InterPro" id="IPR000644">
    <property type="entry name" value="CBS_dom"/>
</dbReference>
<protein>
    <recommendedName>
        <fullName evidence="4">CBS domain-containing protein</fullName>
    </recommendedName>
</protein>
<dbReference type="SMART" id="SM00116">
    <property type="entry name" value="CBS"/>
    <property type="match status" value="2"/>
</dbReference>
<keyword evidence="1 2" id="KW-0129">CBS domain</keyword>
<sequence length="207" mass="21894">MSAGCCPGAVPAGRRFLVLRVLSMPHGIQAAGVRGTAGAACDGSRGRGRGAGDDNQTDEGQSMIYLSVGALIRGQDMVSLNPEATVQEAATLMAARRVGAIPVLGFGGHLAGIFTERDLLNRVVAQGLSPESVRLAQVMTPDPITVGVGASLVESLAIMLERRFRHLPLLEGERVVGVLSCRDIPADYWMMWQNWEAAQRKLMSAAA</sequence>
<evidence type="ECO:0000256" key="2">
    <source>
        <dbReference type="PROSITE-ProRule" id="PRU00703"/>
    </source>
</evidence>
<dbReference type="Proteomes" id="UP000232638">
    <property type="component" value="Chromosome"/>
</dbReference>
<dbReference type="PROSITE" id="PS51371">
    <property type="entry name" value="CBS"/>
    <property type="match status" value="2"/>
</dbReference>